<dbReference type="PANTHER" id="PTHR13767">
    <property type="entry name" value="TRNA-PSEUDOURIDINE SYNTHASE"/>
    <property type="match status" value="1"/>
</dbReference>
<dbReference type="CDD" id="cd02573">
    <property type="entry name" value="PseudoU_synth_EcTruB"/>
    <property type="match status" value="1"/>
</dbReference>
<evidence type="ECO:0000259" key="7">
    <source>
        <dbReference type="Pfam" id="PF16198"/>
    </source>
</evidence>
<dbReference type="KEGG" id="amic:Ami3637_13415"/>
<dbReference type="NCBIfam" id="TIGR00431">
    <property type="entry name" value="TruB"/>
    <property type="match status" value="1"/>
</dbReference>
<proteinExistence type="inferred from homology"/>
<keyword evidence="4 5" id="KW-0413">Isomerase</keyword>
<dbReference type="GO" id="GO:1990481">
    <property type="term" value="P:mRNA pseudouridine synthesis"/>
    <property type="evidence" value="ECO:0007669"/>
    <property type="project" value="TreeGrafter"/>
</dbReference>
<evidence type="ECO:0000256" key="3">
    <source>
        <dbReference type="ARBA" id="ARBA00022694"/>
    </source>
</evidence>
<feature type="domain" description="tRNA pseudouridylate synthase B C-terminal" evidence="7">
    <location>
        <begin position="184"/>
        <end position="227"/>
    </location>
</feature>
<organism evidence="8 9">
    <name type="scientific">Aminipila terrae</name>
    <dbReference type="NCBI Taxonomy" id="2697030"/>
    <lineage>
        <taxon>Bacteria</taxon>
        <taxon>Bacillati</taxon>
        <taxon>Bacillota</taxon>
        <taxon>Clostridia</taxon>
        <taxon>Peptostreptococcales</taxon>
        <taxon>Anaerovoracaceae</taxon>
        <taxon>Aminipila</taxon>
    </lineage>
</organism>
<dbReference type="PANTHER" id="PTHR13767:SF2">
    <property type="entry name" value="PSEUDOURIDYLATE SYNTHASE TRUB1"/>
    <property type="match status" value="1"/>
</dbReference>
<evidence type="ECO:0000259" key="6">
    <source>
        <dbReference type="Pfam" id="PF01509"/>
    </source>
</evidence>
<comment type="function">
    <text evidence="5">Responsible for synthesis of pseudouridine from uracil-55 in the psi GC loop of transfer RNAs.</text>
</comment>
<dbReference type="GO" id="GO:0003723">
    <property type="term" value="F:RNA binding"/>
    <property type="evidence" value="ECO:0007669"/>
    <property type="project" value="InterPro"/>
</dbReference>
<accession>A0A6P1MKP3</accession>
<dbReference type="EC" id="5.4.99.25" evidence="5"/>
<evidence type="ECO:0000256" key="4">
    <source>
        <dbReference type="ARBA" id="ARBA00023235"/>
    </source>
</evidence>
<dbReference type="Pfam" id="PF01509">
    <property type="entry name" value="TruB_N"/>
    <property type="match status" value="1"/>
</dbReference>
<dbReference type="InterPro" id="IPR014780">
    <property type="entry name" value="tRNA_psdUridine_synth_TruB"/>
</dbReference>
<keyword evidence="3 5" id="KW-0819">tRNA processing</keyword>
<dbReference type="Proteomes" id="UP000463883">
    <property type="component" value="Chromosome"/>
</dbReference>
<dbReference type="InterPro" id="IPR002501">
    <property type="entry name" value="PsdUridine_synth_N"/>
</dbReference>
<sequence length="347" mass="39015">MIKQGIININKPKGYTSHDCVNVIRSLTGIKRVGHTGTLDPMAEGVLPVCIGSAARVMEYLDLDLKKYSCEILLGIETDTLDIWGEVVAENIKETQQLIAEGSISEDRIKEVLKGFSGTITQLPPRYSALKVNGRKLYEYARAGEMVEIASRQVYINDIRLTNISLDERKFSFEVVCSKGTYIRSICRDIGAALKCGAAMSGLTRTASGKFTLEDSVNMEDLKALKQGEDKRNPDTGKIIQYARALPEELNPFIVDVDFPLVNFGKIVLNDDRVKWFCDGGYVSEKQVELKQYPTFKDGHPHMKIREEFRRAYNAYMCSDKQEIFLGVAFFNEETKSFKADKVFGRG</sequence>
<dbReference type="SUPFAM" id="SSF55120">
    <property type="entry name" value="Pseudouridine synthase"/>
    <property type="match status" value="1"/>
</dbReference>
<evidence type="ECO:0000256" key="2">
    <source>
        <dbReference type="ARBA" id="ARBA00005642"/>
    </source>
</evidence>
<dbReference type="InterPro" id="IPR032819">
    <property type="entry name" value="TruB_C"/>
</dbReference>
<dbReference type="GO" id="GO:0031119">
    <property type="term" value="P:tRNA pseudouridine synthesis"/>
    <property type="evidence" value="ECO:0007669"/>
    <property type="project" value="UniProtKB-UniRule"/>
</dbReference>
<feature type="active site" description="Nucleophile" evidence="5">
    <location>
        <position position="40"/>
    </location>
</feature>
<dbReference type="RefSeq" id="WP_162363010.1">
    <property type="nucleotide sequence ID" value="NZ_CP047591.1"/>
</dbReference>
<comment type="catalytic activity">
    <reaction evidence="1 5">
        <text>uridine(55) in tRNA = pseudouridine(55) in tRNA</text>
        <dbReference type="Rhea" id="RHEA:42532"/>
        <dbReference type="Rhea" id="RHEA-COMP:10101"/>
        <dbReference type="Rhea" id="RHEA-COMP:10102"/>
        <dbReference type="ChEBI" id="CHEBI:65314"/>
        <dbReference type="ChEBI" id="CHEBI:65315"/>
        <dbReference type="EC" id="5.4.99.25"/>
    </reaction>
</comment>
<dbReference type="GO" id="GO:0160148">
    <property type="term" value="F:tRNA pseudouridine(55) synthase activity"/>
    <property type="evidence" value="ECO:0007669"/>
    <property type="project" value="UniProtKB-EC"/>
</dbReference>
<dbReference type="InterPro" id="IPR020103">
    <property type="entry name" value="PsdUridine_synth_cat_dom_sf"/>
</dbReference>
<dbReference type="Pfam" id="PF16198">
    <property type="entry name" value="TruB_C_2"/>
    <property type="match status" value="1"/>
</dbReference>
<evidence type="ECO:0000313" key="9">
    <source>
        <dbReference type="Proteomes" id="UP000463883"/>
    </source>
</evidence>
<comment type="similarity">
    <text evidence="2 5">Belongs to the pseudouridine synthase TruB family. Type 1 subfamily.</text>
</comment>
<keyword evidence="9" id="KW-1185">Reference proteome</keyword>
<name>A0A6P1MKP3_9FIRM</name>
<dbReference type="Gene3D" id="3.30.2350.10">
    <property type="entry name" value="Pseudouridine synthase"/>
    <property type="match status" value="1"/>
</dbReference>
<protein>
    <recommendedName>
        <fullName evidence="5">tRNA pseudouridine synthase B</fullName>
        <ecNumber evidence="5">5.4.99.25</ecNumber>
    </recommendedName>
    <alternativeName>
        <fullName evidence="5">tRNA pseudouridine(55) synthase</fullName>
        <shortName evidence="5">Psi55 synthase</shortName>
    </alternativeName>
    <alternativeName>
        <fullName evidence="5">tRNA pseudouridylate synthase</fullName>
    </alternativeName>
    <alternativeName>
        <fullName evidence="5">tRNA-uridine isomerase</fullName>
    </alternativeName>
</protein>
<evidence type="ECO:0000313" key="8">
    <source>
        <dbReference type="EMBL" id="QHI73244.1"/>
    </source>
</evidence>
<evidence type="ECO:0000256" key="5">
    <source>
        <dbReference type="HAMAP-Rule" id="MF_01080"/>
    </source>
</evidence>
<gene>
    <name evidence="5 8" type="primary">truB</name>
    <name evidence="8" type="ORF">Ami3637_13415</name>
</gene>
<dbReference type="AlphaFoldDB" id="A0A6P1MKP3"/>
<evidence type="ECO:0000256" key="1">
    <source>
        <dbReference type="ARBA" id="ARBA00000385"/>
    </source>
</evidence>
<feature type="domain" description="Pseudouridine synthase II N-terminal" evidence="6">
    <location>
        <begin position="25"/>
        <end position="183"/>
    </location>
</feature>
<reference evidence="8 9" key="1">
    <citation type="submission" date="2020-01" db="EMBL/GenBank/DDBJ databases">
        <title>Genomic analysis of Aminipila sp. CBA3637.</title>
        <authorList>
            <person name="Kim Y.B."/>
            <person name="Roh S.W."/>
        </authorList>
    </citation>
    <scope>NUCLEOTIDE SEQUENCE [LARGE SCALE GENOMIC DNA]</scope>
    <source>
        <strain evidence="8 9">CBA3637</strain>
    </source>
</reference>
<dbReference type="HAMAP" id="MF_01080">
    <property type="entry name" value="TruB_bact"/>
    <property type="match status" value="1"/>
</dbReference>
<dbReference type="EMBL" id="CP047591">
    <property type="protein sequence ID" value="QHI73244.1"/>
    <property type="molecule type" value="Genomic_DNA"/>
</dbReference>